<keyword evidence="4" id="KW-1185">Reference proteome</keyword>
<feature type="chain" id="PRO_5002250095" evidence="2">
    <location>
        <begin position="22"/>
        <end position="243"/>
    </location>
</feature>
<reference evidence="3 4" key="1">
    <citation type="submission" date="2015-01" db="EMBL/GenBank/DDBJ databases">
        <title>The Genome Sequence of Exophiala oligosperma CBS72588.</title>
        <authorList>
            <consortium name="The Broad Institute Genomics Platform"/>
            <person name="Cuomo C."/>
            <person name="de Hoog S."/>
            <person name="Gorbushina A."/>
            <person name="Stielow B."/>
            <person name="Teixiera M."/>
            <person name="Abouelleil A."/>
            <person name="Chapman S.B."/>
            <person name="Priest M."/>
            <person name="Young S.K."/>
            <person name="Wortman J."/>
            <person name="Nusbaum C."/>
            <person name="Birren B."/>
        </authorList>
    </citation>
    <scope>NUCLEOTIDE SEQUENCE [LARGE SCALE GENOMIC DNA]</scope>
    <source>
        <strain evidence="3 4">CBS 72588</strain>
    </source>
</reference>
<protein>
    <submittedName>
        <fullName evidence="3">Uncharacterized protein</fullName>
    </submittedName>
</protein>
<name>A0A0D2BSS2_9EURO</name>
<dbReference type="EMBL" id="KN847338">
    <property type="protein sequence ID" value="KIW40497.1"/>
    <property type="molecule type" value="Genomic_DNA"/>
</dbReference>
<evidence type="ECO:0000256" key="2">
    <source>
        <dbReference type="SAM" id="SignalP"/>
    </source>
</evidence>
<dbReference type="GeneID" id="27359766"/>
<accession>A0A0D2BSS2</accession>
<evidence type="ECO:0000256" key="1">
    <source>
        <dbReference type="SAM" id="MobiDB-lite"/>
    </source>
</evidence>
<feature type="signal peptide" evidence="2">
    <location>
        <begin position="1"/>
        <end position="21"/>
    </location>
</feature>
<proteinExistence type="predicted"/>
<dbReference type="OrthoDB" id="4120664at2759"/>
<evidence type="ECO:0000313" key="4">
    <source>
        <dbReference type="Proteomes" id="UP000053342"/>
    </source>
</evidence>
<feature type="region of interest" description="Disordered" evidence="1">
    <location>
        <begin position="164"/>
        <end position="221"/>
    </location>
</feature>
<dbReference type="RefSeq" id="XP_016260713.1">
    <property type="nucleotide sequence ID" value="XM_016408959.1"/>
</dbReference>
<dbReference type="HOGENOM" id="CLU_091760_0_0_1"/>
<dbReference type="AlphaFoldDB" id="A0A0D2BSS2"/>
<gene>
    <name evidence="3" type="ORF">PV06_07692</name>
</gene>
<dbReference type="Proteomes" id="UP000053342">
    <property type="component" value="Unassembled WGS sequence"/>
</dbReference>
<dbReference type="VEuPathDB" id="FungiDB:PV06_07692"/>
<evidence type="ECO:0000313" key="3">
    <source>
        <dbReference type="EMBL" id="KIW40497.1"/>
    </source>
</evidence>
<organism evidence="3 4">
    <name type="scientific">Exophiala oligosperma</name>
    <dbReference type="NCBI Taxonomy" id="215243"/>
    <lineage>
        <taxon>Eukaryota</taxon>
        <taxon>Fungi</taxon>
        <taxon>Dikarya</taxon>
        <taxon>Ascomycota</taxon>
        <taxon>Pezizomycotina</taxon>
        <taxon>Eurotiomycetes</taxon>
        <taxon>Chaetothyriomycetidae</taxon>
        <taxon>Chaetothyriales</taxon>
        <taxon>Herpotrichiellaceae</taxon>
        <taxon>Exophiala</taxon>
    </lineage>
</organism>
<keyword evidence="2" id="KW-0732">Signal</keyword>
<feature type="compositionally biased region" description="Low complexity" evidence="1">
    <location>
        <begin position="164"/>
        <end position="220"/>
    </location>
</feature>
<sequence length="243" mass="24160">MNAIKVATLLTAFLAPHVARATTALTFFEHSSCNAGTSFQSYNDPNALQADTSCHQLPNGTVAVYVNQIDDGCTLRIYTSSDCSPLASSPAGLLVPGGNCFFVDEGVDLGSWRPDCAGVDYSSSNGLDRGNSYSNNANDGSDEIYSALVTANGGVVTLTATAAASTSTSSSTSQETAAATTSASGGNSTSSAAGKGGASQTTSAGAGASQTSHSGSSPGTRLVNRVSTIGVGVGMFALVAVLS</sequence>